<dbReference type="CDD" id="cd03784">
    <property type="entry name" value="GT1_Gtf-like"/>
    <property type="match status" value="1"/>
</dbReference>
<dbReference type="InterPro" id="IPR004276">
    <property type="entry name" value="GlycoTrans_28_N"/>
</dbReference>
<protein>
    <submittedName>
        <fullName evidence="3">Glycosyltransferase family 1 protein</fullName>
    </submittedName>
</protein>
<evidence type="ECO:0000313" key="3">
    <source>
        <dbReference type="EMBL" id="TMQ67630.1"/>
    </source>
</evidence>
<feature type="domain" description="Glycosyltransferase family 28 N-terminal" evidence="1">
    <location>
        <begin position="21"/>
        <end position="142"/>
    </location>
</feature>
<dbReference type="FunFam" id="3.40.50.2000:FF:000009">
    <property type="entry name" value="Sterol 3-beta-glucosyltransferase UGT80A2"/>
    <property type="match status" value="1"/>
</dbReference>
<dbReference type="GO" id="GO:0016758">
    <property type="term" value="F:hexosyltransferase activity"/>
    <property type="evidence" value="ECO:0007669"/>
    <property type="project" value="InterPro"/>
</dbReference>
<dbReference type="Gene3D" id="3.40.50.2000">
    <property type="entry name" value="Glycogen Phosphorylase B"/>
    <property type="match status" value="2"/>
</dbReference>
<proteinExistence type="predicted"/>
<dbReference type="InterPro" id="IPR010610">
    <property type="entry name" value="EryCIII-like_C"/>
</dbReference>
<feature type="domain" description="Erythromycin biosynthesis protein CIII-like C-terminal" evidence="2">
    <location>
        <begin position="308"/>
        <end position="404"/>
    </location>
</feature>
<dbReference type="PANTHER" id="PTHR48050">
    <property type="entry name" value="STEROL 3-BETA-GLUCOSYLTRANSFERASE"/>
    <property type="match status" value="1"/>
</dbReference>
<dbReference type="PANTHER" id="PTHR48050:SF13">
    <property type="entry name" value="STEROL 3-BETA-GLUCOSYLTRANSFERASE UGT80A2"/>
    <property type="match status" value="1"/>
</dbReference>
<accession>A0A538TVH5</accession>
<organism evidence="3 4">
    <name type="scientific">Eiseniibacteriota bacterium</name>
    <dbReference type="NCBI Taxonomy" id="2212470"/>
    <lineage>
        <taxon>Bacteria</taxon>
        <taxon>Candidatus Eiseniibacteriota</taxon>
    </lineage>
</organism>
<dbReference type="GO" id="GO:0008194">
    <property type="term" value="F:UDP-glycosyltransferase activity"/>
    <property type="evidence" value="ECO:0007669"/>
    <property type="project" value="InterPro"/>
</dbReference>
<dbReference type="GO" id="GO:0033072">
    <property type="term" value="P:vancomycin biosynthetic process"/>
    <property type="evidence" value="ECO:0007669"/>
    <property type="project" value="UniProtKB-ARBA"/>
</dbReference>
<dbReference type="EMBL" id="VBPA01000438">
    <property type="protein sequence ID" value="TMQ67630.1"/>
    <property type="molecule type" value="Genomic_DNA"/>
</dbReference>
<dbReference type="GO" id="GO:0005975">
    <property type="term" value="P:carbohydrate metabolic process"/>
    <property type="evidence" value="ECO:0007669"/>
    <property type="project" value="InterPro"/>
</dbReference>
<dbReference type="Pfam" id="PF06722">
    <property type="entry name" value="EryCIII-like_C"/>
    <property type="match status" value="1"/>
</dbReference>
<gene>
    <name evidence="3" type="ORF">E6K80_15070</name>
</gene>
<dbReference type="SUPFAM" id="SSF53756">
    <property type="entry name" value="UDP-Glycosyltransferase/glycogen phosphorylase"/>
    <property type="match status" value="1"/>
</dbReference>
<reference evidence="3 4" key="1">
    <citation type="journal article" date="2019" name="Nat. Microbiol.">
        <title>Mediterranean grassland soil C-N compound turnover is dependent on rainfall and depth, and is mediated by genomically divergent microorganisms.</title>
        <authorList>
            <person name="Diamond S."/>
            <person name="Andeer P.F."/>
            <person name="Li Z."/>
            <person name="Crits-Christoph A."/>
            <person name="Burstein D."/>
            <person name="Anantharaman K."/>
            <person name="Lane K.R."/>
            <person name="Thomas B.C."/>
            <person name="Pan C."/>
            <person name="Northen T.R."/>
            <person name="Banfield J.F."/>
        </authorList>
    </citation>
    <scope>NUCLEOTIDE SEQUENCE [LARGE SCALE GENOMIC DNA]</scope>
    <source>
        <strain evidence="3">WS_10</strain>
    </source>
</reference>
<evidence type="ECO:0000259" key="1">
    <source>
        <dbReference type="Pfam" id="PF03033"/>
    </source>
</evidence>
<dbReference type="AlphaFoldDB" id="A0A538TVH5"/>
<dbReference type="Proteomes" id="UP000319836">
    <property type="component" value="Unassembled WGS sequence"/>
</dbReference>
<dbReference type="InterPro" id="IPR050426">
    <property type="entry name" value="Glycosyltransferase_28"/>
</dbReference>
<evidence type="ECO:0000313" key="4">
    <source>
        <dbReference type="Proteomes" id="UP000319836"/>
    </source>
</evidence>
<comment type="caution">
    <text evidence="3">The sequence shown here is derived from an EMBL/GenBank/DDBJ whole genome shotgun (WGS) entry which is preliminary data.</text>
</comment>
<dbReference type="InterPro" id="IPR002213">
    <property type="entry name" value="UDP_glucos_trans"/>
</dbReference>
<sequence length="430" mass="45393">MGGAVRVKGDLHRAETAIMRVALFGFGTRGDVQPLIALGKRLCRDGHEVVLGASPGFRQWVEGQGLEFRSVGLEIRAWVDAHGDALSRHPARLLAMAIGFLRKDIARSFPETLEAAEGADVIASGVHGAAPSVAEALGIPHRSLLYCPQILPSREHPPMGFSATALPRPLHRISWLAARAVSGWVLKPAIDAGRRSLGLAAIRDTLDHLIGERPILACDPALAAAPRDAPPATLQTPSLVLEDATPLAPGLESFLRSGDPPICVGFGSMGDGDPEATTRLLWEAIAARRRVLVLGGWGGLGAGEHPRDVFFLPSTPHARVFPRCSLVIHHGGAGTTTAATRAGVPQIVVPHAADQVYWGQRIVQLGLGPRPIPRPRLTAARLASAISAIESHPEFAARARALAARIGNADGAIVVAAELAREAPRLRARA</sequence>
<evidence type="ECO:0000259" key="2">
    <source>
        <dbReference type="Pfam" id="PF06722"/>
    </source>
</evidence>
<name>A0A538TVH5_UNCEI</name>
<keyword evidence="3" id="KW-0808">Transferase</keyword>
<dbReference type="Pfam" id="PF03033">
    <property type="entry name" value="Glyco_transf_28"/>
    <property type="match status" value="1"/>
</dbReference>